<dbReference type="InterPro" id="IPR014871">
    <property type="entry name" value="dUTPase/dCTP_pyrophosphatase"/>
</dbReference>
<accession>A0AA41X838</accession>
<dbReference type="SUPFAM" id="SSF101386">
    <property type="entry name" value="all-alpha NTP pyrophosphatases"/>
    <property type="match status" value="1"/>
</dbReference>
<dbReference type="RefSeq" id="WP_254760463.1">
    <property type="nucleotide sequence ID" value="NZ_JANCLT010000012.1"/>
</dbReference>
<dbReference type="CDD" id="cd11527">
    <property type="entry name" value="NTP-PPase_dUTPase"/>
    <property type="match status" value="1"/>
</dbReference>
<evidence type="ECO:0000313" key="1">
    <source>
        <dbReference type="EMBL" id="MCP8970547.1"/>
    </source>
</evidence>
<protein>
    <submittedName>
        <fullName evidence="1">dUTP diphosphatase</fullName>
    </submittedName>
</protein>
<sequence>MSHLNLFAMQKELDARIAYKGTDRLLHKFTALWVETAEALNETRDFKFWSTKYKQPNTKAVLVPAMMEEDKQYYNPLLHELSDMHHFIMSIGLELQEQFLITLVREYEGPDVIGGDISQRFRDFDRTVRDLEKMVHGLCPLDERQIIDKYEDVMCDFLAIVETLGFTWDDLEQAYMEKNAINHQRQQQGY</sequence>
<dbReference type="Pfam" id="PF08761">
    <property type="entry name" value="dUTPase_2"/>
    <property type="match status" value="2"/>
</dbReference>
<dbReference type="AlphaFoldDB" id="A0AA41X838"/>
<dbReference type="Proteomes" id="UP001156102">
    <property type="component" value="Unassembled WGS sequence"/>
</dbReference>
<dbReference type="InterPro" id="IPR016947">
    <property type="entry name" value="UCP030140"/>
</dbReference>
<gene>
    <name evidence="1" type="ORF">NK662_18680</name>
</gene>
<dbReference type="EMBL" id="JANCLT010000012">
    <property type="protein sequence ID" value="MCP8970547.1"/>
    <property type="molecule type" value="Genomic_DNA"/>
</dbReference>
<reference evidence="1" key="1">
    <citation type="submission" date="2022-07" db="EMBL/GenBank/DDBJ databases">
        <authorList>
            <person name="Li W.-J."/>
            <person name="Deng Q.-Q."/>
        </authorList>
    </citation>
    <scope>NUCLEOTIDE SEQUENCE</scope>
    <source>
        <strain evidence="1">SYSU M60031</strain>
    </source>
</reference>
<organism evidence="1 2">
    <name type="scientific">Ectobacillus ponti</name>
    <dbReference type="NCBI Taxonomy" id="2961894"/>
    <lineage>
        <taxon>Bacteria</taxon>
        <taxon>Bacillati</taxon>
        <taxon>Bacillota</taxon>
        <taxon>Bacilli</taxon>
        <taxon>Bacillales</taxon>
        <taxon>Bacillaceae</taxon>
        <taxon>Ectobacillus</taxon>
    </lineage>
</organism>
<keyword evidence="2" id="KW-1185">Reference proteome</keyword>
<name>A0AA41X838_9BACI</name>
<dbReference type="Gene3D" id="1.10.4010.10">
    <property type="entry name" value="Type II deoxyuridine triphosphatase"/>
    <property type="match status" value="1"/>
</dbReference>
<comment type="caution">
    <text evidence="1">The sequence shown here is derived from an EMBL/GenBank/DDBJ whole genome shotgun (WGS) entry which is preliminary data.</text>
</comment>
<dbReference type="PIRSF" id="PIRSF030140">
    <property type="entry name" value="UCP030140"/>
    <property type="match status" value="1"/>
</dbReference>
<proteinExistence type="predicted"/>
<evidence type="ECO:0000313" key="2">
    <source>
        <dbReference type="Proteomes" id="UP001156102"/>
    </source>
</evidence>